<dbReference type="InterPro" id="IPR019236">
    <property type="entry name" value="APP1_cat"/>
</dbReference>
<evidence type="ECO:0000313" key="3">
    <source>
        <dbReference type="Proteomes" id="UP001238805"/>
    </source>
</evidence>
<reference evidence="2 3" key="1">
    <citation type="submission" date="2023-05" db="EMBL/GenBank/DDBJ databases">
        <title>Corynebacterium suedekumii sp. nov. and Corynebacterium breve sp. nov. isolated from raw cow's milk.</title>
        <authorList>
            <person name="Baer M.K."/>
            <person name="Mehl L."/>
            <person name="Hellmuth R."/>
            <person name="Marke G."/>
            <person name="Lipski A."/>
        </authorList>
    </citation>
    <scope>NUCLEOTIDE SEQUENCE [LARGE SCALE GENOMIC DNA]</scope>
    <source>
        <strain evidence="2 3">LM112</strain>
    </source>
</reference>
<evidence type="ECO:0000313" key="2">
    <source>
        <dbReference type="EMBL" id="WIM71052.1"/>
    </source>
</evidence>
<protein>
    <submittedName>
        <fullName evidence="2">DUF2183 domain-containing protein</fullName>
    </submittedName>
</protein>
<name>A0ABY8VNX1_9CORY</name>
<dbReference type="RefSeq" id="WP_284875627.1">
    <property type="nucleotide sequence ID" value="NZ_CP126970.1"/>
</dbReference>
<sequence>MAIADIARKVERSINRVGTRKKAEDGWVPTITGFSGYGSQRRVHVVGRVLMQDPAHAENDSHPDLPPTTHHIPRNPQTLREQAQKATEEAQRGWRQFFTIQVGDLPVTVRAGDKVVHSRTNSNGYIDVLVEDHGFEPGWHEVTIEAEGAEPVQTRVLIVSPGAKVGLISDIDDTVMVTWLPRALLAAWNSWVRHTNTRQPVDGMAEFYQDILDEHPDAPVFYLSTGAWNTYETLESFLLKHRFPAGPMLLTDWGPTPTGLFRSGQEHKKVQLRNLIIEYPDIQWILVGDDGQHDPLIYGEAVFEHPDRIAGVAIRQLTPGEHVLSHGTAVPFDEAAEADQGGSVPTIYGADGHELLTEYRKAPFPAVEETADRV</sequence>
<dbReference type="InterPro" id="IPR052935">
    <property type="entry name" value="Mg2+_PAP"/>
</dbReference>
<dbReference type="Pfam" id="PF09949">
    <property type="entry name" value="APP1_cat"/>
    <property type="match status" value="1"/>
</dbReference>
<accession>A0ABY8VNX1</accession>
<organism evidence="2 3">
    <name type="scientific">Corynebacterium suedekumii</name>
    <dbReference type="NCBI Taxonomy" id="3049801"/>
    <lineage>
        <taxon>Bacteria</taxon>
        <taxon>Bacillati</taxon>
        <taxon>Actinomycetota</taxon>
        <taxon>Actinomycetes</taxon>
        <taxon>Mycobacteriales</taxon>
        <taxon>Corynebacteriaceae</taxon>
        <taxon>Corynebacterium</taxon>
    </lineage>
</organism>
<dbReference type="PANTHER" id="PTHR28208:SF3">
    <property type="entry name" value="PHOSPHATIDATE PHOSPHATASE APP1"/>
    <property type="match status" value="1"/>
</dbReference>
<dbReference type="Proteomes" id="UP001238805">
    <property type="component" value="Chromosome"/>
</dbReference>
<feature type="domain" description="Phosphatidate phosphatase APP1 catalytic" evidence="1">
    <location>
        <begin position="165"/>
        <end position="316"/>
    </location>
</feature>
<proteinExistence type="predicted"/>
<dbReference type="PANTHER" id="PTHR28208">
    <property type="entry name" value="PHOSPHATIDATE PHOSPHATASE APP1"/>
    <property type="match status" value="1"/>
</dbReference>
<gene>
    <name evidence="2" type="ORF">QP029_04395</name>
</gene>
<dbReference type="EMBL" id="CP126970">
    <property type="protein sequence ID" value="WIM71052.1"/>
    <property type="molecule type" value="Genomic_DNA"/>
</dbReference>
<keyword evidence="3" id="KW-1185">Reference proteome</keyword>
<evidence type="ECO:0000259" key="1">
    <source>
        <dbReference type="Pfam" id="PF09949"/>
    </source>
</evidence>